<keyword evidence="1" id="KW-0694">RNA-binding</keyword>
<evidence type="ECO:0000313" key="2">
    <source>
        <dbReference type="EMBL" id="CCC72725.1"/>
    </source>
</evidence>
<keyword evidence="3" id="KW-1185">Reference proteome</keyword>
<dbReference type="eggNOG" id="COG2501">
    <property type="taxonomic scope" value="Bacteria"/>
</dbReference>
<dbReference type="CDD" id="cd00165">
    <property type="entry name" value="S4"/>
    <property type="match status" value="1"/>
</dbReference>
<accession>G0VMG3</accession>
<dbReference type="InterPro" id="IPR036986">
    <property type="entry name" value="S4_RNA-bd_sf"/>
</dbReference>
<dbReference type="KEGG" id="med:MELS_0502"/>
<dbReference type="Proteomes" id="UP000010111">
    <property type="component" value="Chromosome"/>
</dbReference>
<reference evidence="2 3" key="1">
    <citation type="journal article" date="2011" name="J. Bacteriol.">
        <title>Genome Sequence of the Ruminal Bacterium Megasphaera elsdenii.</title>
        <authorList>
            <person name="Marx H."/>
            <person name="Graf A.B."/>
            <person name="Tatto N."/>
            <person name="Thallinger G.G."/>
            <person name="Mattanovich D."/>
            <person name="Sauer M."/>
        </authorList>
    </citation>
    <scope>NUCLEOTIDE SEQUENCE [LARGE SCALE GENOMIC DNA]</scope>
    <source>
        <strain evidence="2 3">DSM 20460</strain>
    </source>
</reference>
<proteinExistence type="predicted"/>
<dbReference type="EMBL" id="HE576794">
    <property type="protein sequence ID" value="CCC72725.1"/>
    <property type="molecule type" value="Genomic_DNA"/>
</dbReference>
<dbReference type="HOGENOM" id="CLU_127162_4_0_9"/>
<dbReference type="PROSITE" id="PS50889">
    <property type="entry name" value="S4"/>
    <property type="match status" value="1"/>
</dbReference>
<evidence type="ECO:0000313" key="3">
    <source>
        <dbReference type="Proteomes" id="UP000010111"/>
    </source>
</evidence>
<dbReference type="GO" id="GO:0003723">
    <property type="term" value="F:RNA binding"/>
    <property type="evidence" value="ECO:0007669"/>
    <property type="project" value="UniProtKB-KW"/>
</dbReference>
<sequence>MMETVTITTAMIQLDQFLKWASILQSGGEIRFLLDEKKIFVNGNLCTAKRKKLYPGDKIEIKGIGTYLIKGE</sequence>
<dbReference type="Pfam" id="PF13275">
    <property type="entry name" value="S4_2"/>
    <property type="match status" value="1"/>
</dbReference>
<evidence type="ECO:0000256" key="1">
    <source>
        <dbReference type="PROSITE-ProRule" id="PRU00182"/>
    </source>
</evidence>
<gene>
    <name evidence="2" type="ORF">MELS_0502</name>
</gene>
<name>G0VMG3_MEGEL</name>
<dbReference type="Gene3D" id="3.10.290.10">
    <property type="entry name" value="RNA-binding S4 domain"/>
    <property type="match status" value="1"/>
</dbReference>
<dbReference type="AlphaFoldDB" id="G0VMG3"/>
<protein>
    <submittedName>
        <fullName evidence="2">S4 domain protein</fullName>
    </submittedName>
</protein>
<organism evidence="2 3">
    <name type="scientific">Megasphaera elsdenii DSM 20460</name>
    <dbReference type="NCBI Taxonomy" id="1064535"/>
    <lineage>
        <taxon>Bacteria</taxon>
        <taxon>Bacillati</taxon>
        <taxon>Bacillota</taxon>
        <taxon>Negativicutes</taxon>
        <taxon>Veillonellales</taxon>
        <taxon>Veillonellaceae</taxon>
        <taxon>Megasphaera</taxon>
    </lineage>
</organism>
<dbReference type="SUPFAM" id="SSF55174">
    <property type="entry name" value="Alpha-L RNA-binding motif"/>
    <property type="match status" value="1"/>
</dbReference>
<dbReference type="STRING" id="1064535.MELS_0502"/>